<comment type="caution">
    <text evidence="3">The sequence shown here is derived from an EMBL/GenBank/DDBJ whole genome shotgun (WGS) entry which is preliminary data.</text>
</comment>
<evidence type="ECO:0000313" key="4">
    <source>
        <dbReference type="Proteomes" id="UP000719766"/>
    </source>
</evidence>
<evidence type="ECO:0000256" key="1">
    <source>
        <dbReference type="SAM" id="MobiDB-lite"/>
    </source>
</evidence>
<feature type="domain" description="DUF6532" evidence="2">
    <location>
        <begin position="154"/>
        <end position="347"/>
    </location>
</feature>
<evidence type="ECO:0000313" key="3">
    <source>
        <dbReference type="EMBL" id="KAG1790049.1"/>
    </source>
</evidence>
<accession>A0A9P7AK70</accession>
<dbReference type="Proteomes" id="UP000719766">
    <property type="component" value="Unassembled WGS sequence"/>
</dbReference>
<dbReference type="OrthoDB" id="2679038at2759"/>
<organism evidence="3 4">
    <name type="scientific">Suillus plorans</name>
    <dbReference type="NCBI Taxonomy" id="116603"/>
    <lineage>
        <taxon>Eukaryota</taxon>
        <taxon>Fungi</taxon>
        <taxon>Dikarya</taxon>
        <taxon>Basidiomycota</taxon>
        <taxon>Agaricomycotina</taxon>
        <taxon>Agaricomycetes</taxon>
        <taxon>Agaricomycetidae</taxon>
        <taxon>Boletales</taxon>
        <taxon>Suillineae</taxon>
        <taxon>Suillaceae</taxon>
        <taxon>Suillus</taxon>
    </lineage>
</organism>
<sequence length="391" mass="43391">MAQNALSTKCSVQRPPSQGSSASRSKSLHPDISRASTRGLSPRWRSPTQSTLVSGSKSPCSSISRTSTSRLASSSSHTQPPFRRCSLSKAPPSHVAWSGHAPSPSPTSGHSQSCSLTPDEGDQPKHQVERASKQVNPSKLGFYPTCWQTFLQAAKLEMHLQAVLTHPIPEHRDAVGLAWEVLDAELWKYHSKKIRLDNGKSLHTTGGYRNLVSLGYFLEYHDQMSHLLCDDLFTFQTELKKVVISIAKQLYNIFPRSSVMHKDLVQKCVTEAASKLIKSSDYLRLPDSSEGRYKNFALQVLKDGCLDFYYSNGKKALKLTEEFQCSIPINGLILVAVVVKGILSGFRETDIPEHRQELKEMLEEWVEFGMMSGVRNGSDSGSAEEDVNIII</sequence>
<gene>
    <name evidence="3" type="ORF">HD556DRAFT_1446402</name>
</gene>
<feature type="compositionally biased region" description="Polar residues" evidence="1">
    <location>
        <begin position="106"/>
        <end position="116"/>
    </location>
</feature>
<dbReference type="GeneID" id="64600850"/>
<dbReference type="Pfam" id="PF20149">
    <property type="entry name" value="DUF6532"/>
    <property type="match status" value="1"/>
</dbReference>
<keyword evidence="4" id="KW-1185">Reference proteome</keyword>
<feature type="compositionally biased region" description="Basic and acidic residues" evidence="1">
    <location>
        <begin position="122"/>
        <end position="132"/>
    </location>
</feature>
<dbReference type="AlphaFoldDB" id="A0A9P7AK70"/>
<dbReference type="RefSeq" id="XP_041157034.1">
    <property type="nucleotide sequence ID" value="XM_041307086.1"/>
</dbReference>
<evidence type="ECO:0000259" key="2">
    <source>
        <dbReference type="Pfam" id="PF20149"/>
    </source>
</evidence>
<name>A0A9P7AK70_9AGAM</name>
<feature type="compositionally biased region" description="Polar residues" evidence="1">
    <location>
        <begin position="46"/>
        <end position="55"/>
    </location>
</feature>
<reference evidence="3" key="1">
    <citation type="journal article" date="2020" name="New Phytol.">
        <title>Comparative genomics reveals dynamic genome evolution in host specialist ectomycorrhizal fungi.</title>
        <authorList>
            <person name="Lofgren L.A."/>
            <person name="Nguyen N.H."/>
            <person name="Vilgalys R."/>
            <person name="Ruytinx J."/>
            <person name="Liao H.L."/>
            <person name="Branco S."/>
            <person name="Kuo A."/>
            <person name="LaButti K."/>
            <person name="Lipzen A."/>
            <person name="Andreopoulos W."/>
            <person name="Pangilinan J."/>
            <person name="Riley R."/>
            <person name="Hundley H."/>
            <person name="Na H."/>
            <person name="Barry K."/>
            <person name="Grigoriev I.V."/>
            <person name="Stajich J.E."/>
            <person name="Kennedy P.G."/>
        </authorList>
    </citation>
    <scope>NUCLEOTIDE SEQUENCE</scope>
    <source>
        <strain evidence="3">S12</strain>
    </source>
</reference>
<dbReference type="EMBL" id="JABBWE010000053">
    <property type="protein sequence ID" value="KAG1790049.1"/>
    <property type="molecule type" value="Genomic_DNA"/>
</dbReference>
<proteinExistence type="predicted"/>
<protein>
    <recommendedName>
        <fullName evidence="2">DUF6532 domain-containing protein</fullName>
    </recommendedName>
</protein>
<feature type="compositionally biased region" description="Low complexity" evidence="1">
    <location>
        <begin position="56"/>
        <end position="76"/>
    </location>
</feature>
<feature type="compositionally biased region" description="Polar residues" evidence="1">
    <location>
        <begin position="1"/>
        <end position="25"/>
    </location>
</feature>
<dbReference type="InterPro" id="IPR045341">
    <property type="entry name" value="DUF6532"/>
</dbReference>
<feature type="region of interest" description="Disordered" evidence="1">
    <location>
        <begin position="1"/>
        <end position="134"/>
    </location>
</feature>